<dbReference type="GO" id="GO:0044569">
    <property type="term" value="C:[Ni-Fe] hydrogenase complex"/>
    <property type="evidence" value="ECO:0007669"/>
    <property type="project" value="TreeGrafter"/>
</dbReference>
<dbReference type="RefSeq" id="WP_025357624.1">
    <property type="nucleotide sequence ID" value="NZ_CP007155.1"/>
</dbReference>
<accession>W5W9B3</accession>
<dbReference type="GO" id="GO:0016020">
    <property type="term" value="C:membrane"/>
    <property type="evidence" value="ECO:0007669"/>
    <property type="project" value="TreeGrafter"/>
</dbReference>
<protein>
    <submittedName>
        <fullName evidence="1">Uncharacterized protein</fullName>
    </submittedName>
</protein>
<dbReference type="Proteomes" id="UP000019225">
    <property type="component" value="Chromosome"/>
</dbReference>
<sequence length="115" mass="12028">MARNGTTRTHDTARSQACTDGRSIAALLAQDGIGRRSFLRWCGYIAGMLALPVEPFGARIADALTTTPRLPVLWLNGQDCNGNIEGFLRAADGGNAKLPIAGLVVSPLADSGAPH</sequence>
<dbReference type="EMBL" id="CP007155">
    <property type="protein sequence ID" value="AHH97552.1"/>
    <property type="molecule type" value="Genomic_DNA"/>
</dbReference>
<dbReference type="GO" id="GO:0009375">
    <property type="term" value="C:ferredoxin hydrogenase complex"/>
    <property type="evidence" value="ECO:0007669"/>
    <property type="project" value="InterPro"/>
</dbReference>
<keyword evidence="2" id="KW-1185">Reference proteome</keyword>
<dbReference type="InterPro" id="IPR001821">
    <property type="entry name" value="NiFe_hydrogenase_ssu"/>
</dbReference>
<dbReference type="GO" id="GO:0008901">
    <property type="term" value="F:ferredoxin hydrogenase activity"/>
    <property type="evidence" value="ECO:0007669"/>
    <property type="project" value="InterPro"/>
</dbReference>
<dbReference type="PANTHER" id="PTHR30013:SF5">
    <property type="entry name" value="HYDROGENASE SMALL SUBUNIT"/>
    <property type="match status" value="1"/>
</dbReference>
<name>W5W9B3_9PSEU</name>
<dbReference type="GO" id="GO:0051536">
    <property type="term" value="F:iron-sulfur cluster binding"/>
    <property type="evidence" value="ECO:0007669"/>
    <property type="project" value="InterPro"/>
</dbReference>
<gene>
    <name evidence="1" type="ORF">KALB_4189</name>
</gene>
<dbReference type="OrthoDB" id="9766729at2"/>
<dbReference type="InterPro" id="IPR006311">
    <property type="entry name" value="TAT_signal"/>
</dbReference>
<organism evidence="1 2">
    <name type="scientific">Kutzneria albida DSM 43870</name>
    <dbReference type="NCBI Taxonomy" id="1449976"/>
    <lineage>
        <taxon>Bacteria</taxon>
        <taxon>Bacillati</taxon>
        <taxon>Actinomycetota</taxon>
        <taxon>Actinomycetes</taxon>
        <taxon>Pseudonocardiales</taxon>
        <taxon>Pseudonocardiaceae</taxon>
        <taxon>Kutzneria</taxon>
    </lineage>
</organism>
<evidence type="ECO:0000313" key="1">
    <source>
        <dbReference type="EMBL" id="AHH97552.1"/>
    </source>
</evidence>
<dbReference type="STRING" id="1449976.KALB_4189"/>
<dbReference type="AlphaFoldDB" id="W5W9B3"/>
<dbReference type="KEGG" id="kal:KALB_4189"/>
<dbReference type="HOGENOM" id="CLU_2105784_0_0_11"/>
<reference evidence="1 2" key="1">
    <citation type="journal article" date="2014" name="BMC Genomics">
        <title>Complete genome sequence of producer of the glycopeptide antibiotic Aculeximycin Kutzneria albida DSM 43870T, a representative of minor genus of Pseudonocardiaceae.</title>
        <authorList>
            <person name="Rebets Y."/>
            <person name="Tokovenko B."/>
            <person name="Lushchyk I."/>
            <person name="Ruckert C."/>
            <person name="Zaburannyi N."/>
            <person name="Bechthold A."/>
            <person name="Kalinowski J."/>
            <person name="Luzhetskyy A."/>
        </authorList>
    </citation>
    <scope>NUCLEOTIDE SEQUENCE [LARGE SCALE GENOMIC DNA]</scope>
    <source>
        <strain evidence="1">DSM 43870</strain>
    </source>
</reference>
<dbReference type="eggNOG" id="COG1740">
    <property type="taxonomic scope" value="Bacteria"/>
</dbReference>
<dbReference type="GO" id="GO:0009061">
    <property type="term" value="P:anaerobic respiration"/>
    <property type="evidence" value="ECO:0007669"/>
    <property type="project" value="TreeGrafter"/>
</dbReference>
<dbReference type="GO" id="GO:0009055">
    <property type="term" value="F:electron transfer activity"/>
    <property type="evidence" value="ECO:0007669"/>
    <property type="project" value="TreeGrafter"/>
</dbReference>
<proteinExistence type="predicted"/>
<dbReference type="PROSITE" id="PS51318">
    <property type="entry name" value="TAT"/>
    <property type="match status" value="1"/>
</dbReference>
<evidence type="ECO:0000313" key="2">
    <source>
        <dbReference type="Proteomes" id="UP000019225"/>
    </source>
</evidence>
<dbReference type="PANTHER" id="PTHR30013">
    <property type="entry name" value="NIFE / NIFESE HYDROGENASE SMALL SUBUNIT FAMILY MEMBER"/>
    <property type="match status" value="1"/>
</dbReference>